<sequence>MKVLSWTSNSETLRSRAKEENVLDTDEVNKILGMRWNPVKDEMSFAERNIPILDVVTKRTILKYLYQIYDPLGLLSPVSVSALILL</sequence>
<dbReference type="AlphaFoldDB" id="A0A9D4KX01"/>
<protein>
    <submittedName>
        <fullName evidence="1">Uncharacterized protein</fullName>
    </submittedName>
</protein>
<name>A0A9D4KX01_DREPO</name>
<proteinExistence type="predicted"/>
<comment type="caution">
    <text evidence="1">The sequence shown here is derived from an EMBL/GenBank/DDBJ whole genome shotgun (WGS) entry which is preliminary data.</text>
</comment>
<dbReference type="Pfam" id="PF05380">
    <property type="entry name" value="Peptidase_A17"/>
    <property type="match status" value="1"/>
</dbReference>
<gene>
    <name evidence="1" type="ORF">DPMN_089505</name>
</gene>
<organism evidence="1 2">
    <name type="scientific">Dreissena polymorpha</name>
    <name type="common">Zebra mussel</name>
    <name type="synonym">Mytilus polymorpha</name>
    <dbReference type="NCBI Taxonomy" id="45954"/>
    <lineage>
        <taxon>Eukaryota</taxon>
        <taxon>Metazoa</taxon>
        <taxon>Spiralia</taxon>
        <taxon>Lophotrochozoa</taxon>
        <taxon>Mollusca</taxon>
        <taxon>Bivalvia</taxon>
        <taxon>Autobranchia</taxon>
        <taxon>Heteroconchia</taxon>
        <taxon>Euheterodonta</taxon>
        <taxon>Imparidentia</taxon>
        <taxon>Neoheterodontei</taxon>
        <taxon>Myida</taxon>
        <taxon>Dreissenoidea</taxon>
        <taxon>Dreissenidae</taxon>
        <taxon>Dreissena</taxon>
    </lineage>
</organism>
<dbReference type="InterPro" id="IPR008042">
    <property type="entry name" value="Retrotrans_Pao"/>
</dbReference>
<dbReference type="Proteomes" id="UP000828390">
    <property type="component" value="Unassembled WGS sequence"/>
</dbReference>
<accession>A0A9D4KX01</accession>
<evidence type="ECO:0000313" key="2">
    <source>
        <dbReference type="Proteomes" id="UP000828390"/>
    </source>
</evidence>
<reference evidence="1" key="2">
    <citation type="submission" date="2020-11" db="EMBL/GenBank/DDBJ databases">
        <authorList>
            <person name="McCartney M.A."/>
            <person name="Auch B."/>
            <person name="Kono T."/>
            <person name="Mallez S."/>
            <person name="Becker A."/>
            <person name="Gohl D.M."/>
            <person name="Silverstein K.A.T."/>
            <person name="Koren S."/>
            <person name="Bechman K.B."/>
            <person name="Herman A."/>
            <person name="Abrahante J.E."/>
            <person name="Garbe J."/>
        </authorList>
    </citation>
    <scope>NUCLEOTIDE SEQUENCE</scope>
    <source>
        <strain evidence="1">Duluth1</strain>
        <tissue evidence="1">Whole animal</tissue>
    </source>
</reference>
<dbReference type="EMBL" id="JAIWYP010000003">
    <property type="protein sequence ID" value="KAH3847188.1"/>
    <property type="molecule type" value="Genomic_DNA"/>
</dbReference>
<keyword evidence="2" id="KW-1185">Reference proteome</keyword>
<evidence type="ECO:0000313" key="1">
    <source>
        <dbReference type="EMBL" id="KAH3847188.1"/>
    </source>
</evidence>
<reference evidence="1" key="1">
    <citation type="journal article" date="2019" name="bioRxiv">
        <title>The Genome of the Zebra Mussel, Dreissena polymorpha: A Resource for Invasive Species Research.</title>
        <authorList>
            <person name="McCartney M.A."/>
            <person name="Auch B."/>
            <person name="Kono T."/>
            <person name="Mallez S."/>
            <person name="Zhang Y."/>
            <person name="Obille A."/>
            <person name="Becker A."/>
            <person name="Abrahante J.E."/>
            <person name="Garbe J."/>
            <person name="Badalamenti J.P."/>
            <person name="Herman A."/>
            <person name="Mangelson H."/>
            <person name="Liachko I."/>
            <person name="Sullivan S."/>
            <person name="Sone E.D."/>
            <person name="Koren S."/>
            <person name="Silverstein K.A.T."/>
            <person name="Beckman K.B."/>
            <person name="Gohl D.M."/>
        </authorList>
    </citation>
    <scope>NUCLEOTIDE SEQUENCE</scope>
    <source>
        <strain evidence="1">Duluth1</strain>
        <tissue evidence="1">Whole animal</tissue>
    </source>
</reference>